<dbReference type="Proteomes" id="UP001180536">
    <property type="component" value="Unassembled WGS sequence"/>
</dbReference>
<keyword evidence="2" id="KW-1003">Cell membrane</keyword>
<dbReference type="PANTHER" id="PTHR43646">
    <property type="entry name" value="GLYCOSYLTRANSFERASE"/>
    <property type="match status" value="1"/>
</dbReference>
<evidence type="ECO:0000256" key="3">
    <source>
        <dbReference type="ARBA" id="ARBA00022676"/>
    </source>
</evidence>
<comment type="subcellular location">
    <subcellularLocation>
        <location evidence="1">Cell membrane</location>
    </subcellularLocation>
</comment>
<evidence type="ECO:0000256" key="4">
    <source>
        <dbReference type="ARBA" id="ARBA00022679"/>
    </source>
</evidence>
<evidence type="ECO:0000313" key="7">
    <source>
        <dbReference type="EMBL" id="MDR7295149.1"/>
    </source>
</evidence>
<dbReference type="SUPFAM" id="SSF53448">
    <property type="entry name" value="Nucleotide-diphospho-sugar transferases"/>
    <property type="match status" value="1"/>
</dbReference>
<evidence type="ECO:0000256" key="2">
    <source>
        <dbReference type="ARBA" id="ARBA00022475"/>
    </source>
</evidence>
<feature type="domain" description="Glycosyltransferase 2-like" evidence="6">
    <location>
        <begin position="5"/>
        <end position="122"/>
    </location>
</feature>
<keyword evidence="8" id="KW-1185">Reference proteome</keyword>
<comment type="caution">
    <text evidence="7">The sequence shown here is derived from an EMBL/GenBank/DDBJ whole genome shotgun (WGS) entry which is preliminary data.</text>
</comment>
<dbReference type="EMBL" id="JAVDXQ010000001">
    <property type="protein sequence ID" value="MDR7295149.1"/>
    <property type="molecule type" value="Genomic_DNA"/>
</dbReference>
<gene>
    <name evidence="7" type="ORF">J2X16_000470</name>
</gene>
<dbReference type="InterPro" id="IPR029044">
    <property type="entry name" value="Nucleotide-diphossugar_trans"/>
</dbReference>
<dbReference type="Gene3D" id="3.90.550.10">
    <property type="entry name" value="Spore Coat Polysaccharide Biosynthesis Protein SpsA, Chain A"/>
    <property type="match status" value="1"/>
</dbReference>
<evidence type="ECO:0000256" key="5">
    <source>
        <dbReference type="ARBA" id="ARBA00023136"/>
    </source>
</evidence>
<organism evidence="7 8">
    <name type="scientific">Pelomonas aquatica</name>
    <dbReference type="NCBI Taxonomy" id="431058"/>
    <lineage>
        <taxon>Bacteria</taxon>
        <taxon>Pseudomonadati</taxon>
        <taxon>Pseudomonadota</taxon>
        <taxon>Betaproteobacteria</taxon>
        <taxon>Burkholderiales</taxon>
        <taxon>Sphaerotilaceae</taxon>
        <taxon>Roseateles</taxon>
    </lineage>
</organism>
<name>A0ABU1Z3F8_9BURK</name>
<keyword evidence="4" id="KW-0808">Transferase</keyword>
<dbReference type="Pfam" id="PF00535">
    <property type="entry name" value="Glycos_transf_2"/>
    <property type="match status" value="1"/>
</dbReference>
<keyword evidence="5" id="KW-0472">Membrane</keyword>
<evidence type="ECO:0000313" key="8">
    <source>
        <dbReference type="Proteomes" id="UP001180536"/>
    </source>
</evidence>
<reference evidence="7 8" key="1">
    <citation type="submission" date="2023-07" db="EMBL/GenBank/DDBJ databases">
        <title>Sorghum-associated microbial communities from plants grown in Nebraska, USA.</title>
        <authorList>
            <person name="Schachtman D."/>
        </authorList>
    </citation>
    <scope>NUCLEOTIDE SEQUENCE [LARGE SCALE GENOMIC DNA]</scope>
    <source>
        <strain evidence="7 8">BE310</strain>
    </source>
</reference>
<evidence type="ECO:0000256" key="1">
    <source>
        <dbReference type="ARBA" id="ARBA00004236"/>
    </source>
</evidence>
<dbReference type="InterPro" id="IPR001173">
    <property type="entry name" value="Glyco_trans_2-like"/>
</dbReference>
<sequence>MHIAVIICTWNRAASLGVTLKSLREQQLPAGTDVEFIVMDNNSSDATRQTVEAAQASWPVGRLHYLFEGRQGKQFALNSGIAFARSLGCNLLLFSDDDILFPVHWCRQSAGFFADPTVMLVGGKTLLDWPPTGAPVWFHRNMSAILAGVDLGDTRLDHPDATYAPAGSNMAARAELFDLVGGFSETHFRHMDYEFGQRCMRRGVHVVYEPDWVVKAPVDPHLLTKRYFRRWSLKAGISPWQDMQAGIRHFAWVPVWLYRQLVQDMLAWLIAPARGESPATRFLRELRIWRAWGTIASRWMSKLRPAAYPAWVQARSQKRQNVY</sequence>
<dbReference type="PANTHER" id="PTHR43646:SF2">
    <property type="entry name" value="GLYCOSYLTRANSFERASE 2-LIKE DOMAIN-CONTAINING PROTEIN"/>
    <property type="match status" value="1"/>
</dbReference>
<dbReference type="RefSeq" id="WP_310341198.1">
    <property type="nucleotide sequence ID" value="NZ_JAVDXQ010000001.1"/>
</dbReference>
<protein>
    <submittedName>
        <fullName evidence="7">Glycosyltransferase involved in cell wall biosynthesis</fullName>
    </submittedName>
</protein>
<keyword evidence="3" id="KW-0328">Glycosyltransferase</keyword>
<accession>A0ABU1Z3F8</accession>
<dbReference type="CDD" id="cd00761">
    <property type="entry name" value="Glyco_tranf_GTA_type"/>
    <property type="match status" value="1"/>
</dbReference>
<proteinExistence type="predicted"/>
<evidence type="ECO:0000259" key="6">
    <source>
        <dbReference type="Pfam" id="PF00535"/>
    </source>
</evidence>